<sequence>MQLCATPSAKFFVQHEYNEVSIEADKLILASDFSEEHIPFSIWSGKITIERGVVWGKLMFHAHIHEGKEMCWLVQGLPWESCRRFVRHAQKCYQTWHHTQCERLNSLLPQWHEALVRLQNQPAFLATSQVSDWGHRVSSGLDELNISVYEAEQMMPKQMEDIVRWLAQPKELQQTRNQVWLESERQYWQVLFEQCESSPLNLAQQQAVLMNNDHNLILAGAGSGKTSVLSARVSYLLQSHQALPEQILLVAFGRNAASEMKQRLDTKLGSAAAQVSVKTFHSLGLDIIKHVEKEPVSISPLTTNDKAKQAWCIEWLKYHWTANNNFKRWQKHLSQWPIAYLTGDEELGSQSENPKLIAWLEKQLEQLSACQLNKKQLQQRIVENEEYPRLNSELQLTWPCYQAWQQMLKEQNQIDFHTMISRATKYIESGKYKPEWQFVMVDEYQDISPSRLALLEALCLQPKSDERASLYAVGDDWQAIYRFAGADVQLTTDFSQRFTGASVHYLDTTYRFNSRIGDVANTFIMQNDNQLHKELNSAKVIKQKSVYICPMTILEESLIKLNDKATTRKDVLLLGRNHYHCPSTMDEWKQRFSNLSLQFMTCHASKGQEADFVFILNVDEGQFPCVERQLHLDGALLQSQDDFPNAEERRLFYVALTRAKEKAWVLYGAHPSGFVEELRTGDYPVIKNNRLGSNMNIGIYIYEYAEPIDFSGPYEVFASANRYASEYGIQFTPYLISEGGSAVSARHGFQVLPHRSFENHPELDALIVVGGAHKHEMNNSEGIEWIQEQAKRVKFIASVGTGAFLLAKANLLQGRRVTTHWQDIEQLSQEYPSLSVVKNVRWVEDGEVMTSSGMSAGIDMSLQIVARLSKQSLAKKTAHQIGFDWREEHVVAY</sequence>
<dbReference type="InterPro" id="IPR029062">
    <property type="entry name" value="Class_I_gatase-like"/>
</dbReference>
<dbReference type="KEGG" id="vta:B0076"/>
<dbReference type="Pfam" id="PF13361">
    <property type="entry name" value="UvrD_C"/>
    <property type="match status" value="1"/>
</dbReference>
<dbReference type="InterPro" id="IPR002818">
    <property type="entry name" value="DJ-1/PfpI"/>
</dbReference>
<keyword evidence="3 11" id="KW-0378">Hydrolase</keyword>
<evidence type="ECO:0000313" key="13">
    <source>
        <dbReference type="EMBL" id="SON51687.1"/>
    </source>
</evidence>
<keyword evidence="6" id="KW-0315">Glutamine amidotransferase</keyword>
<dbReference type="GO" id="GO:0005829">
    <property type="term" value="C:cytosol"/>
    <property type="evidence" value="ECO:0007669"/>
    <property type="project" value="TreeGrafter"/>
</dbReference>
<dbReference type="OrthoDB" id="5298826at2"/>
<dbReference type="Pfam" id="PF12462">
    <property type="entry name" value="Helicase_IV_N"/>
    <property type="match status" value="1"/>
</dbReference>
<dbReference type="FunFam" id="3.40.50.300:FF:000975">
    <property type="entry name" value="DNA helicase"/>
    <property type="match status" value="1"/>
</dbReference>
<dbReference type="GO" id="GO:0005524">
    <property type="term" value="F:ATP binding"/>
    <property type="evidence" value="ECO:0007669"/>
    <property type="project" value="UniProtKB-UniRule"/>
</dbReference>
<dbReference type="AlphaFoldDB" id="A0A2N8ZIG9"/>
<dbReference type="PANTHER" id="PTHR11070">
    <property type="entry name" value="UVRD / RECB / PCRA DNA HELICASE FAMILY MEMBER"/>
    <property type="match status" value="1"/>
</dbReference>
<evidence type="ECO:0000256" key="8">
    <source>
        <dbReference type="ARBA" id="ARBA00034617"/>
    </source>
</evidence>
<comment type="similarity">
    <text evidence="1">Belongs to the helicase family. UvrD subfamily.</text>
</comment>
<evidence type="ECO:0000259" key="12">
    <source>
        <dbReference type="PROSITE" id="PS51198"/>
    </source>
</evidence>
<dbReference type="SUPFAM" id="SSF52540">
    <property type="entry name" value="P-loop containing nucleoside triphosphate hydrolases"/>
    <property type="match status" value="1"/>
</dbReference>
<keyword evidence="2 11" id="KW-0547">Nucleotide-binding</keyword>
<dbReference type="NCBIfam" id="NF008276">
    <property type="entry name" value="PRK11054.1"/>
    <property type="match status" value="1"/>
</dbReference>
<keyword evidence="7" id="KW-0413">Isomerase</keyword>
<dbReference type="Gene3D" id="3.40.50.880">
    <property type="match status" value="1"/>
</dbReference>
<feature type="domain" description="UvrD-like helicase ATP-binding" evidence="12">
    <location>
        <begin position="198"/>
        <end position="513"/>
    </location>
</feature>
<organism evidence="13 14">
    <name type="scientific">Vibrio tapetis subsp. tapetis</name>
    <dbReference type="NCBI Taxonomy" id="1671868"/>
    <lineage>
        <taxon>Bacteria</taxon>
        <taxon>Pseudomonadati</taxon>
        <taxon>Pseudomonadota</taxon>
        <taxon>Gammaproteobacteria</taxon>
        <taxon>Vibrionales</taxon>
        <taxon>Vibrionaceae</taxon>
        <taxon>Vibrio</taxon>
    </lineage>
</organism>
<evidence type="ECO:0000256" key="1">
    <source>
        <dbReference type="ARBA" id="ARBA00009922"/>
    </source>
</evidence>
<gene>
    <name evidence="13" type="ORF">VTAP4600_B0076</name>
</gene>
<dbReference type="InterPro" id="IPR014017">
    <property type="entry name" value="DNA_helicase_UvrD-like_C"/>
</dbReference>
<dbReference type="Gene3D" id="3.40.50.300">
    <property type="entry name" value="P-loop containing nucleotide triphosphate hydrolases"/>
    <property type="match status" value="2"/>
</dbReference>
<dbReference type="InterPro" id="IPR013986">
    <property type="entry name" value="DExx_box_DNA_helicase_dom_sf"/>
</dbReference>
<dbReference type="EMBL" id="LT960612">
    <property type="protein sequence ID" value="SON51687.1"/>
    <property type="molecule type" value="Genomic_DNA"/>
</dbReference>
<evidence type="ECO:0000256" key="9">
    <source>
        <dbReference type="ARBA" id="ARBA00034808"/>
    </source>
</evidence>
<dbReference type="GO" id="GO:0016887">
    <property type="term" value="F:ATP hydrolysis activity"/>
    <property type="evidence" value="ECO:0007669"/>
    <property type="project" value="RHEA"/>
</dbReference>
<dbReference type="EC" id="5.6.2.4" evidence="9"/>
<name>A0A2N8ZIG9_9VIBR</name>
<dbReference type="Proteomes" id="UP000235828">
    <property type="component" value="Chromosome B"/>
</dbReference>
<dbReference type="InterPro" id="IPR014016">
    <property type="entry name" value="UvrD-like_ATP-bd"/>
</dbReference>
<dbReference type="CDD" id="cd18807">
    <property type="entry name" value="SF1_C_UvrD"/>
    <property type="match status" value="1"/>
</dbReference>
<evidence type="ECO:0000256" key="4">
    <source>
        <dbReference type="ARBA" id="ARBA00022806"/>
    </source>
</evidence>
<dbReference type="InterPro" id="IPR027417">
    <property type="entry name" value="P-loop_NTPase"/>
</dbReference>
<dbReference type="PROSITE" id="PS51198">
    <property type="entry name" value="UVRD_HELICASE_ATP_BIND"/>
    <property type="match status" value="1"/>
</dbReference>
<dbReference type="Pfam" id="PF00580">
    <property type="entry name" value="UvrD-helicase"/>
    <property type="match status" value="1"/>
</dbReference>
<evidence type="ECO:0000256" key="2">
    <source>
        <dbReference type="ARBA" id="ARBA00022741"/>
    </source>
</evidence>
<keyword evidence="14" id="KW-1185">Reference proteome</keyword>
<keyword evidence="5 11" id="KW-0067">ATP-binding</keyword>
<evidence type="ECO:0000256" key="5">
    <source>
        <dbReference type="ARBA" id="ARBA00022840"/>
    </source>
</evidence>
<reference evidence="13 14" key="1">
    <citation type="submission" date="2017-10" db="EMBL/GenBank/DDBJ databases">
        <authorList>
            <person name="Banno H."/>
            <person name="Chua N.-H."/>
        </authorList>
    </citation>
    <scope>NUCLEOTIDE SEQUENCE [LARGE SCALE GENOMIC DNA]</scope>
    <source>
        <strain evidence="13">Vibrio tapetis CECT4600</strain>
    </source>
</reference>
<evidence type="ECO:0000256" key="10">
    <source>
        <dbReference type="ARBA" id="ARBA00048988"/>
    </source>
</evidence>
<dbReference type="GO" id="GO:0003677">
    <property type="term" value="F:DNA binding"/>
    <property type="evidence" value="ECO:0007669"/>
    <property type="project" value="InterPro"/>
</dbReference>
<comment type="catalytic activity">
    <reaction evidence="8">
        <text>Couples ATP hydrolysis with the unwinding of duplex DNA by translocating in the 3'-5' direction.</text>
        <dbReference type="EC" id="5.6.2.4"/>
    </reaction>
</comment>
<evidence type="ECO:0000256" key="11">
    <source>
        <dbReference type="PROSITE-ProRule" id="PRU00560"/>
    </source>
</evidence>
<evidence type="ECO:0000256" key="6">
    <source>
        <dbReference type="ARBA" id="ARBA00022962"/>
    </source>
</evidence>
<dbReference type="PANTHER" id="PTHR11070:SF63">
    <property type="entry name" value="DNA HELICASE IV"/>
    <property type="match status" value="1"/>
</dbReference>
<protein>
    <recommendedName>
        <fullName evidence="9">DNA 3'-5' helicase</fullName>
        <ecNumber evidence="9">5.6.2.4</ecNumber>
    </recommendedName>
</protein>
<dbReference type="InterPro" id="IPR000212">
    <property type="entry name" value="DNA_helicase_UvrD/REP"/>
</dbReference>
<dbReference type="GO" id="GO:0000725">
    <property type="term" value="P:recombinational repair"/>
    <property type="evidence" value="ECO:0007669"/>
    <property type="project" value="TreeGrafter"/>
</dbReference>
<proteinExistence type="inferred from homology"/>
<dbReference type="SUPFAM" id="SSF52317">
    <property type="entry name" value="Class I glutamine amidotransferase-like"/>
    <property type="match status" value="1"/>
</dbReference>
<dbReference type="InterPro" id="IPR022161">
    <property type="entry name" value="Helicase_IV_N"/>
</dbReference>
<keyword evidence="4 11" id="KW-0347">Helicase</keyword>
<feature type="binding site" evidence="11">
    <location>
        <begin position="219"/>
        <end position="226"/>
    </location>
    <ligand>
        <name>ATP</name>
        <dbReference type="ChEBI" id="CHEBI:30616"/>
    </ligand>
</feature>
<evidence type="ECO:0000256" key="7">
    <source>
        <dbReference type="ARBA" id="ARBA00023235"/>
    </source>
</evidence>
<comment type="catalytic activity">
    <reaction evidence="10">
        <text>ATP + H2O = ADP + phosphate + H(+)</text>
        <dbReference type="Rhea" id="RHEA:13065"/>
        <dbReference type="ChEBI" id="CHEBI:15377"/>
        <dbReference type="ChEBI" id="CHEBI:15378"/>
        <dbReference type="ChEBI" id="CHEBI:30616"/>
        <dbReference type="ChEBI" id="CHEBI:43474"/>
        <dbReference type="ChEBI" id="CHEBI:456216"/>
        <dbReference type="EC" id="5.6.2.4"/>
    </reaction>
</comment>
<dbReference type="GO" id="GO:0043138">
    <property type="term" value="F:3'-5' DNA helicase activity"/>
    <property type="evidence" value="ECO:0007669"/>
    <property type="project" value="UniProtKB-EC"/>
</dbReference>
<dbReference type="Gene3D" id="1.10.10.160">
    <property type="match status" value="1"/>
</dbReference>
<evidence type="ECO:0000256" key="3">
    <source>
        <dbReference type="ARBA" id="ARBA00022801"/>
    </source>
</evidence>
<accession>A0A2N8ZIG9</accession>
<evidence type="ECO:0000313" key="14">
    <source>
        <dbReference type="Proteomes" id="UP000235828"/>
    </source>
</evidence>
<dbReference type="CDD" id="cd03139">
    <property type="entry name" value="GATase1_PfpI_2"/>
    <property type="match status" value="1"/>
</dbReference>
<dbReference type="Pfam" id="PF01965">
    <property type="entry name" value="DJ-1_PfpI"/>
    <property type="match status" value="1"/>
</dbReference>
<dbReference type="CDD" id="cd17932">
    <property type="entry name" value="DEXQc_UvrD"/>
    <property type="match status" value="1"/>
</dbReference>